<dbReference type="GO" id="GO:2001069">
    <property type="term" value="F:glycogen binding"/>
    <property type="evidence" value="ECO:0007669"/>
    <property type="project" value="TreeGrafter"/>
</dbReference>
<dbReference type="PANTHER" id="PTHR12307:SF15">
    <property type="entry name" value="PROTEIN PHOSPHATASE 1 REGULATORY SUBUNIT 3C"/>
    <property type="match status" value="1"/>
</dbReference>
<gene>
    <name evidence="3" type="primary">ppp1r3c2a</name>
</gene>
<dbReference type="AlphaFoldDB" id="A0A6J2UTZ0"/>
<feature type="domain" description="CBM21" evidence="1">
    <location>
        <begin position="134"/>
        <end position="244"/>
    </location>
</feature>
<dbReference type="CTD" id="336380"/>
<dbReference type="InterPro" id="IPR050782">
    <property type="entry name" value="PP1_regulatory_subunit_3"/>
</dbReference>
<dbReference type="InterPro" id="IPR038175">
    <property type="entry name" value="CBM21_dom_sf"/>
</dbReference>
<dbReference type="Gene3D" id="2.60.40.2440">
    <property type="entry name" value="Carbohydrate binding type-21 domain"/>
    <property type="match status" value="1"/>
</dbReference>
<dbReference type="Pfam" id="PF03370">
    <property type="entry name" value="CBM_21"/>
    <property type="match status" value="1"/>
</dbReference>
<dbReference type="GO" id="GO:0000164">
    <property type="term" value="C:protein phosphatase type 1 complex"/>
    <property type="evidence" value="ECO:0007669"/>
    <property type="project" value="TreeGrafter"/>
</dbReference>
<proteinExistence type="predicted"/>
<dbReference type="PROSITE" id="PS51159">
    <property type="entry name" value="CBM21"/>
    <property type="match status" value="1"/>
</dbReference>
<dbReference type="OrthoDB" id="1881at2759"/>
<evidence type="ECO:0000313" key="2">
    <source>
        <dbReference type="Proteomes" id="UP000504632"/>
    </source>
</evidence>
<sequence length="306" mass="34282">MSVDLAMHLGQGQHLPQFLSMGPKHPLQLHFPTTELQLARTKSLATLPVPFSQTLSRAGRSGYNTKKKRVVFADAKGLSLTAVRVFTADPSESSSDDLSPSPVHQQYHTLPARFRKQRQHPGFLQPHADLLSFRTSLQEALVQLESCSVTDRVLSGTVRVFNISSEKAVHVRITFDTWRTYRDVPCSCVHQQDGGSDTDLFTFSIPLPAHLDPRERTEFCISYRPAGLGLQVWDNNRGQNYRVYEEPAESGNVAIPPYRPLKMRRPAVRLKKKAPQLCLTQPDPTHHPEITKGQNWGSLANIALSC</sequence>
<dbReference type="RefSeq" id="XP_030623960.1">
    <property type="nucleotide sequence ID" value="XM_030768100.1"/>
</dbReference>
<name>A0A6J2UTZ0_CHACN</name>
<protein>
    <submittedName>
        <fullName evidence="3">Protein phosphatase 1 regulatory subunit 3C</fullName>
    </submittedName>
</protein>
<dbReference type="PANTHER" id="PTHR12307">
    <property type="entry name" value="PROTEIN PHOSPHATASE 1 REGULATORY SUBUNIT"/>
    <property type="match status" value="1"/>
</dbReference>
<evidence type="ECO:0000313" key="3">
    <source>
        <dbReference type="RefSeq" id="XP_030623960.1"/>
    </source>
</evidence>
<reference evidence="3" key="1">
    <citation type="submission" date="2025-08" db="UniProtKB">
        <authorList>
            <consortium name="RefSeq"/>
        </authorList>
    </citation>
    <scope>IDENTIFICATION</scope>
</reference>
<accession>A0A6J2UTZ0</accession>
<dbReference type="Proteomes" id="UP000504632">
    <property type="component" value="Chromosome 3"/>
</dbReference>
<dbReference type="GeneID" id="115807230"/>
<dbReference type="GO" id="GO:0005979">
    <property type="term" value="P:regulation of glycogen biosynthetic process"/>
    <property type="evidence" value="ECO:0007669"/>
    <property type="project" value="TreeGrafter"/>
</dbReference>
<dbReference type="GO" id="GO:0008157">
    <property type="term" value="F:protein phosphatase 1 binding"/>
    <property type="evidence" value="ECO:0007669"/>
    <property type="project" value="TreeGrafter"/>
</dbReference>
<dbReference type="InParanoid" id="A0A6J2UTZ0"/>
<organism evidence="2 3">
    <name type="scientific">Chanos chanos</name>
    <name type="common">Milkfish</name>
    <name type="synonym">Mugil chanos</name>
    <dbReference type="NCBI Taxonomy" id="29144"/>
    <lineage>
        <taxon>Eukaryota</taxon>
        <taxon>Metazoa</taxon>
        <taxon>Chordata</taxon>
        <taxon>Craniata</taxon>
        <taxon>Vertebrata</taxon>
        <taxon>Euteleostomi</taxon>
        <taxon>Actinopterygii</taxon>
        <taxon>Neopterygii</taxon>
        <taxon>Teleostei</taxon>
        <taxon>Ostariophysi</taxon>
        <taxon>Gonorynchiformes</taxon>
        <taxon>Chanidae</taxon>
        <taxon>Chanos</taxon>
    </lineage>
</organism>
<keyword evidence="2" id="KW-1185">Reference proteome</keyword>
<dbReference type="InterPro" id="IPR005036">
    <property type="entry name" value="CBM21_dom"/>
</dbReference>
<evidence type="ECO:0000259" key="1">
    <source>
        <dbReference type="PROSITE" id="PS51159"/>
    </source>
</evidence>